<dbReference type="SUPFAM" id="SSF51735">
    <property type="entry name" value="NAD(P)-binding Rossmann-fold domains"/>
    <property type="match status" value="1"/>
</dbReference>
<evidence type="ECO:0000313" key="5">
    <source>
        <dbReference type="EMBL" id="KAL1606117.1"/>
    </source>
</evidence>
<comment type="caution">
    <text evidence="5">The sequence shown here is derived from an EMBL/GenBank/DDBJ whole genome shotgun (WGS) entry which is preliminary data.</text>
</comment>
<dbReference type="InterPro" id="IPR013154">
    <property type="entry name" value="ADH-like_N"/>
</dbReference>
<name>A0ABR3RQD3_9PLEO</name>
<dbReference type="Gene3D" id="3.90.180.10">
    <property type="entry name" value="Medium-chain alcohol dehydrogenases, catalytic domain"/>
    <property type="match status" value="1"/>
</dbReference>
<organism evidence="5 6">
    <name type="scientific">Nothophoma quercina</name>
    <dbReference type="NCBI Taxonomy" id="749835"/>
    <lineage>
        <taxon>Eukaryota</taxon>
        <taxon>Fungi</taxon>
        <taxon>Dikarya</taxon>
        <taxon>Ascomycota</taxon>
        <taxon>Pezizomycotina</taxon>
        <taxon>Dothideomycetes</taxon>
        <taxon>Pleosporomycetidae</taxon>
        <taxon>Pleosporales</taxon>
        <taxon>Pleosporineae</taxon>
        <taxon>Didymellaceae</taxon>
        <taxon>Nothophoma</taxon>
    </lineage>
</organism>
<keyword evidence="3" id="KW-0560">Oxidoreductase</keyword>
<feature type="domain" description="Enoyl reductase (ER)" evidence="4">
    <location>
        <begin position="11"/>
        <end position="366"/>
    </location>
</feature>
<sequence>MPTNRAAWIPADKQQFEVGEAPYPTPGPNEIVVRNRAVAINPVDWILQSQGTGMGFRWIKFPFIFGNDIAGEVVQIGNKVTRFKVGDRILGQAMATDQKINNAAYGAFQLYPIILEQVASVIPDHLSFDSASVLPLGFTTAAAGLFEKNQLGLGYPQLEPERKEKAVLIWGGSTSVGCNAIQLATAAGYDVVTTSSPKNFDLVKSLGANEAFDYRDPNVIDKIVRTMTGKSLAGAIAIGENSMFRCLDVLGRCEGDKRLAMATYPVPDPSQSRRFATLQTVFQAATSMISIAVKARLLGIKTSFIWGSVVGSPVGDAVYRDFLPGALANSTFKAMPEPEVIGDGLEKIQEAMDIQKKGVSAKKVVVRLG</sequence>
<dbReference type="CDD" id="cd08249">
    <property type="entry name" value="enoyl_reductase_like"/>
    <property type="match status" value="1"/>
</dbReference>
<reference evidence="5 6" key="1">
    <citation type="submission" date="2024-02" db="EMBL/GenBank/DDBJ databases">
        <title>De novo assembly and annotation of 12 fungi associated with fruit tree decline syndrome in Ontario, Canada.</title>
        <authorList>
            <person name="Sulman M."/>
            <person name="Ellouze W."/>
            <person name="Ilyukhin E."/>
        </authorList>
    </citation>
    <scope>NUCLEOTIDE SEQUENCE [LARGE SCALE GENOMIC DNA]</scope>
    <source>
        <strain evidence="5 6">M97-236</strain>
    </source>
</reference>
<dbReference type="PANTHER" id="PTHR45348">
    <property type="entry name" value="HYPOTHETICAL OXIDOREDUCTASE (EUROFUNG)"/>
    <property type="match status" value="1"/>
</dbReference>
<dbReference type="InterPro" id="IPR011032">
    <property type="entry name" value="GroES-like_sf"/>
</dbReference>
<dbReference type="InterPro" id="IPR020843">
    <property type="entry name" value="ER"/>
</dbReference>
<dbReference type="InterPro" id="IPR047122">
    <property type="entry name" value="Trans-enoyl_RdTase-like"/>
</dbReference>
<protein>
    <recommendedName>
        <fullName evidence="4">Enoyl reductase (ER) domain-containing protein</fullName>
    </recommendedName>
</protein>
<keyword evidence="6" id="KW-1185">Reference proteome</keyword>
<evidence type="ECO:0000256" key="2">
    <source>
        <dbReference type="ARBA" id="ARBA00011245"/>
    </source>
</evidence>
<dbReference type="InterPro" id="IPR036291">
    <property type="entry name" value="NAD(P)-bd_dom_sf"/>
</dbReference>
<dbReference type="SUPFAM" id="SSF50129">
    <property type="entry name" value="GroES-like"/>
    <property type="match status" value="1"/>
</dbReference>
<dbReference type="Proteomes" id="UP001521222">
    <property type="component" value="Unassembled WGS sequence"/>
</dbReference>
<accession>A0ABR3RQD3</accession>
<dbReference type="PANTHER" id="PTHR45348:SF2">
    <property type="entry name" value="ZINC-TYPE ALCOHOL DEHYDROGENASE-LIKE PROTEIN C2E1P3.01"/>
    <property type="match status" value="1"/>
</dbReference>
<dbReference type="EMBL" id="JAKIXB020000008">
    <property type="protein sequence ID" value="KAL1606117.1"/>
    <property type="molecule type" value="Genomic_DNA"/>
</dbReference>
<comment type="subunit">
    <text evidence="2">Monomer.</text>
</comment>
<evidence type="ECO:0000256" key="1">
    <source>
        <dbReference type="ARBA" id="ARBA00008072"/>
    </source>
</evidence>
<comment type="similarity">
    <text evidence="1">Belongs to the zinc-containing alcohol dehydrogenase family.</text>
</comment>
<dbReference type="Pfam" id="PF08240">
    <property type="entry name" value="ADH_N"/>
    <property type="match status" value="1"/>
</dbReference>
<dbReference type="Gene3D" id="3.40.50.720">
    <property type="entry name" value="NAD(P)-binding Rossmann-like Domain"/>
    <property type="match status" value="1"/>
</dbReference>
<dbReference type="SMART" id="SM00829">
    <property type="entry name" value="PKS_ER"/>
    <property type="match status" value="1"/>
</dbReference>
<evidence type="ECO:0000313" key="6">
    <source>
        <dbReference type="Proteomes" id="UP001521222"/>
    </source>
</evidence>
<evidence type="ECO:0000256" key="3">
    <source>
        <dbReference type="ARBA" id="ARBA00023002"/>
    </source>
</evidence>
<dbReference type="Pfam" id="PF00107">
    <property type="entry name" value="ADH_zinc_N"/>
    <property type="match status" value="1"/>
</dbReference>
<dbReference type="InterPro" id="IPR013149">
    <property type="entry name" value="ADH-like_C"/>
</dbReference>
<gene>
    <name evidence="5" type="ORF">SLS59_003242</name>
</gene>
<proteinExistence type="inferred from homology"/>
<evidence type="ECO:0000259" key="4">
    <source>
        <dbReference type="SMART" id="SM00829"/>
    </source>
</evidence>